<feature type="binding site" evidence="12">
    <location>
        <begin position="163"/>
        <end position="164"/>
    </location>
    <ligand>
        <name>S-adenosyl-L-methionine</name>
        <dbReference type="ChEBI" id="CHEBI:59789"/>
    </ligand>
</feature>
<feature type="active site" description="S-methylcysteine intermediate" evidence="12">
    <location>
        <position position="337"/>
    </location>
</feature>
<reference evidence="14 15" key="1">
    <citation type="submission" date="2019-01" db="EMBL/GenBank/DDBJ databases">
        <title>Senegalimassilia sp. nov. KGMB04484 isolated human feces.</title>
        <authorList>
            <person name="Han K.-I."/>
            <person name="Kim J.-S."/>
            <person name="Lee K.C."/>
            <person name="Suh M.K."/>
            <person name="Eom M.K."/>
            <person name="Lee J.H."/>
            <person name="Park S.-H."/>
            <person name="Kang S.W."/>
            <person name="Park J.-E."/>
            <person name="Oh B.S."/>
            <person name="Yu S.Y."/>
            <person name="Choi S.-H."/>
            <person name="Lee D.H."/>
            <person name="Yoon H."/>
            <person name="Kim B.-Y."/>
            <person name="Lee J.H."/>
            <person name="Lee J.-S."/>
        </authorList>
    </citation>
    <scope>NUCLEOTIDE SEQUENCE [LARGE SCALE GENOMIC DNA]</scope>
    <source>
        <strain evidence="14 15">KGMB04484</strain>
    </source>
</reference>
<feature type="active site" description="Proton acceptor" evidence="12">
    <location>
        <position position="94"/>
    </location>
</feature>
<comment type="catalytic activity">
    <reaction evidence="12">
        <text>adenosine(2503) in 23S rRNA + 2 reduced [2Fe-2S]-[ferredoxin] + 2 S-adenosyl-L-methionine = 2-methyladenosine(2503) in 23S rRNA + 5'-deoxyadenosine + L-methionine + 2 oxidized [2Fe-2S]-[ferredoxin] + S-adenosyl-L-homocysteine</text>
        <dbReference type="Rhea" id="RHEA:42916"/>
        <dbReference type="Rhea" id="RHEA-COMP:10000"/>
        <dbReference type="Rhea" id="RHEA-COMP:10001"/>
        <dbReference type="Rhea" id="RHEA-COMP:10152"/>
        <dbReference type="Rhea" id="RHEA-COMP:10282"/>
        <dbReference type="ChEBI" id="CHEBI:17319"/>
        <dbReference type="ChEBI" id="CHEBI:33737"/>
        <dbReference type="ChEBI" id="CHEBI:33738"/>
        <dbReference type="ChEBI" id="CHEBI:57844"/>
        <dbReference type="ChEBI" id="CHEBI:57856"/>
        <dbReference type="ChEBI" id="CHEBI:59789"/>
        <dbReference type="ChEBI" id="CHEBI:74411"/>
        <dbReference type="ChEBI" id="CHEBI:74497"/>
        <dbReference type="EC" id="2.1.1.192"/>
    </reaction>
</comment>
<feature type="domain" description="Radical SAM core" evidence="13">
    <location>
        <begin position="102"/>
        <end position="332"/>
    </location>
</feature>
<keyword evidence="4 12" id="KW-0698">rRNA processing</keyword>
<organism evidence="14 15">
    <name type="scientific">Senegalimassilia faecalis</name>
    <dbReference type="NCBI Taxonomy" id="2509433"/>
    <lineage>
        <taxon>Bacteria</taxon>
        <taxon>Bacillati</taxon>
        <taxon>Actinomycetota</taxon>
        <taxon>Coriobacteriia</taxon>
        <taxon>Coriobacteriales</taxon>
        <taxon>Coriobacteriaceae</taxon>
        <taxon>Senegalimassilia</taxon>
    </lineage>
</organism>
<evidence type="ECO:0000256" key="12">
    <source>
        <dbReference type="HAMAP-Rule" id="MF_01849"/>
    </source>
</evidence>
<dbReference type="GO" id="GO:0005737">
    <property type="term" value="C:cytoplasm"/>
    <property type="evidence" value="ECO:0007669"/>
    <property type="project" value="UniProtKB-SubCell"/>
</dbReference>
<dbReference type="SFLD" id="SFLDG01062">
    <property type="entry name" value="methyltransferase_(Class_A)"/>
    <property type="match status" value="1"/>
</dbReference>
<keyword evidence="12" id="KW-1015">Disulfide bond</keyword>
<dbReference type="PIRSF" id="PIRSF006004">
    <property type="entry name" value="CHP00048"/>
    <property type="match status" value="1"/>
</dbReference>
<dbReference type="Gene3D" id="1.10.150.530">
    <property type="match status" value="1"/>
</dbReference>
<dbReference type="Gene3D" id="3.20.20.70">
    <property type="entry name" value="Aldolase class I"/>
    <property type="match status" value="1"/>
</dbReference>
<keyword evidence="7 12" id="KW-0949">S-adenosyl-L-methionine</keyword>
<dbReference type="PANTHER" id="PTHR30544:SF5">
    <property type="entry name" value="RADICAL SAM CORE DOMAIN-CONTAINING PROTEIN"/>
    <property type="match status" value="1"/>
</dbReference>
<comment type="function">
    <text evidence="12">Specifically methylates position 2 of adenine 2503 in 23S rRNA and position 2 of adenine 37 in tRNAs.</text>
</comment>
<dbReference type="GO" id="GO:0046872">
    <property type="term" value="F:metal ion binding"/>
    <property type="evidence" value="ECO:0007669"/>
    <property type="project" value="UniProtKB-KW"/>
</dbReference>
<dbReference type="Pfam" id="PF04055">
    <property type="entry name" value="Radical_SAM"/>
    <property type="match status" value="1"/>
</dbReference>
<dbReference type="GO" id="GO:0051539">
    <property type="term" value="F:4 iron, 4 sulfur cluster binding"/>
    <property type="evidence" value="ECO:0007669"/>
    <property type="project" value="UniProtKB-UniRule"/>
</dbReference>
<dbReference type="InterPro" id="IPR027492">
    <property type="entry name" value="RNA_MTrfase_RlmN"/>
</dbReference>
<dbReference type="InterPro" id="IPR048641">
    <property type="entry name" value="RlmN_N"/>
</dbReference>
<dbReference type="Proteomes" id="UP000293345">
    <property type="component" value="Unassembled WGS sequence"/>
</dbReference>
<feature type="binding site" evidence="12">
    <location>
        <position position="120"/>
    </location>
    <ligand>
        <name>[4Fe-4S] cluster</name>
        <dbReference type="ChEBI" id="CHEBI:49883"/>
        <note>4Fe-4S-S-AdoMet</note>
    </ligand>
</feature>
<dbReference type="Pfam" id="PF21016">
    <property type="entry name" value="RlmN_N"/>
    <property type="match status" value="1"/>
</dbReference>
<dbReference type="OrthoDB" id="9793973at2"/>
<evidence type="ECO:0000256" key="7">
    <source>
        <dbReference type="ARBA" id="ARBA00022691"/>
    </source>
</evidence>
<comment type="caution">
    <text evidence="14">The sequence shown here is derived from an EMBL/GenBank/DDBJ whole genome shotgun (WGS) entry which is preliminary data.</text>
</comment>
<protein>
    <recommendedName>
        <fullName evidence="12">Probable dual-specificity RNA methyltransferase RlmN</fullName>
        <ecNumber evidence="12">2.1.1.192</ecNumber>
    </recommendedName>
    <alternativeName>
        <fullName evidence="12">23S rRNA (adenine(2503)-C(2))-methyltransferase</fullName>
    </alternativeName>
    <alternativeName>
        <fullName evidence="12">23S rRNA m2A2503 methyltransferase</fullName>
    </alternativeName>
    <alternativeName>
        <fullName evidence="12">Ribosomal RNA large subunit methyltransferase N</fullName>
    </alternativeName>
    <alternativeName>
        <fullName evidence="12">tRNA (adenine(37)-C(2))-methyltransferase</fullName>
    </alternativeName>
    <alternativeName>
        <fullName evidence="12">tRNA m2A37 methyltransferase</fullName>
    </alternativeName>
</protein>
<comment type="caution">
    <text evidence="12">Lacks conserved residue(s) required for the propagation of feature annotation.</text>
</comment>
<keyword evidence="11 12" id="KW-0411">Iron-sulfur</keyword>
<dbReference type="GO" id="GO:0000049">
    <property type="term" value="F:tRNA binding"/>
    <property type="evidence" value="ECO:0007669"/>
    <property type="project" value="UniProtKB-UniRule"/>
</dbReference>
<dbReference type="PROSITE" id="PS51918">
    <property type="entry name" value="RADICAL_SAM"/>
    <property type="match status" value="1"/>
</dbReference>
<feature type="binding site" evidence="12">
    <location>
        <position position="123"/>
    </location>
    <ligand>
        <name>[4Fe-4S] cluster</name>
        <dbReference type="ChEBI" id="CHEBI:49883"/>
        <note>4Fe-4S-S-AdoMet</note>
    </ligand>
</feature>
<dbReference type="GO" id="GO:0070475">
    <property type="term" value="P:rRNA base methylation"/>
    <property type="evidence" value="ECO:0007669"/>
    <property type="project" value="UniProtKB-UniRule"/>
</dbReference>
<comment type="miscellaneous">
    <text evidence="12">Reaction proceeds by a ping-pong mechanism involving intermediate methylation of a conserved cysteine residue.</text>
</comment>
<feature type="binding site" evidence="12">
    <location>
        <position position="116"/>
    </location>
    <ligand>
        <name>[4Fe-4S] cluster</name>
        <dbReference type="ChEBI" id="CHEBI:49883"/>
        <note>4Fe-4S-S-AdoMet</note>
    </ligand>
</feature>
<feature type="binding site" evidence="12">
    <location>
        <begin position="218"/>
        <end position="220"/>
    </location>
    <ligand>
        <name>S-adenosyl-L-methionine</name>
        <dbReference type="ChEBI" id="CHEBI:59789"/>
    </ligand>
</feature>
<evidence type="ECO:0000256" key="6">
    <source>
        <dbReference type="ARBA" id="ARBA00022679"/>
    </source>
</evidence>
<evidence type="ECO:0000256" key="5">
    <source>
        <dbReference type="ARBA" id="ARBA00022603"/>
    </source>
</evidence>
<dbReference type="EMBL" id="SDPW01000001">
    <property type="protein sequence ID" value="RXZ53799.1"/>
    <property type="molecule type" value="Genomic_DNA"/>
</dbReference>
<comment type="cofactor">
    <cofactor evidence="12">
        <name>[4Fe-4S] cluster</name>
        <dbReference type="ChEBI" id="CHEBI:49883"/>
    </cofactor>
    <text evidence="12">Binds 1 [4Fe-4S] cluster. The cluster is coordinated with 3 cysteines and an exchangeable S-adenosyl-L-methionine.</text>
</comment>
<dbReference type="InterPro" id="IPR007197">
    <property type="entry name" value="rSAM"/>
</dbReference>
<dbReference type="GO" id="GO:0002935">
    <property type="term" value="F:tRNA (adenine(37)-C2)-methyltransferase activity"/>
    <property type="evidence" value="ECO:0007669"/>
    <property type="project" value="UniProtKB-UniRule"/>
</dbReference>
<evidence type="ECO:0000256" key="1">
    <source>
        <dbReference type="ARBA" id="ARBA00004496"/>
    </source>
</evidence>
<keyword evidence="15" id="KW-1185">Reference proteome</keyword>
<evidence type="ECO:0000256" key="11">
    <source>
        <dbReference type="ARBA" id="ARBA00023014"/>
    </source>
</evidence>
<feature type="binding site" evidence="12">
    <location>
        <position position="294"/>
    </location>
    <ligand>
        <name>S-adenosyl-L-methionine</name>
        <dbReference type="ChEBI" id="CHEBI:59789"/>
    </ligand>
</feature>
<feature type="binding site" evidence="12">
    <location>
        <position position="195"/>
    </location>
    <ligand>
        <name>S-adenosyl-L-methionine</name>
        <dbReference type="ChEBI" id="CHEBI:59789"/>
    </ligand>
</feature>
<dbReference type="InterPro" id="IPR004383">
    <property type="entry name" value="rRNA_lsu_MTrfase_RlmN/Cfr"/>
</dbReference>
<dbReference type="EC" id="2.1.1.192" evidence="12"/>
<gene>
    <name evidence="12 14" type="primary">rlmN</name>
    <name evidence="14" type="ORF">ET524_04340</name>
</gene>
<dbReference type="RefSeq" id="WP_129423537.1">
    <property type="nucleotide sequence ID" value="NZ_SDPW01000001.1"/>
</dbReference>
<dbReference type="HAMAP" id="MF_01849">
    <property type="entry name" value="RNA_methyltr_RlmN"/>
    <property type="match status" value="1"/>
</dbReference>
<comment type="similarity">
    <text evidence="12">Belongs to the radical SAM superfamily. RlmN family.</text>
</comment>
<accession>A0A4Q2JXL7</accession>
<dbReference type="GO" id="GO:0019843">
    <property type="term" value="F:rRNA binding"/>
    <property type="evidence" value="ECO:0007669"/>
    <property type="project" value="UniProtKB-UniRule"/>
</dbReference>
<evidence type="ECO:0000259" key="13">
    <source>
        <dbReference type="PROSITE" id="PS51918"/>
    </source>
</evidence>
<dbReference type="InterPro" id="IPR058240">
    <property type="entry name" value="rSAM_sf"/>
</dbReference>
<keyword evidence="5 12" id="KW-0489">Methyltransferase</keyword>
<keyword evidence="2 12" id="KW-0004">4Fe-4S</keyword>
<keyword evidence="6 12" id="KW-0808">Transferase</keyword>
<evidence type="ECO:0000313" key="15">
    <source>
        <dbReference type="Proteomes" id="UP000293345"/>
    </source>
</evidence>
<evidence type="ECO:0000256" key="4">
    <source>
        <dbReference type="ARBA" id="ARBA00022552"/>
    </source>
</evidence>
<dbReference type="SFLD" id="SFLDF00275">
    <property type="entry name" value="adenosine_C2_methyltransferase"/>
    <property type="match status" value="1"/>
</dbReference>
<dbReference type="InterPro" id="IPR040072">
    <property type="entry name" value="Methyltransferase_A"/>
</dbReference>
<dbReference type="GO" id="GO:0030488">
    <property type="term" value="P:tRNA methylation"/>
    <property type="evidence" value="ECO:0007669"/>
    <property type="project" value="UniProtKB-UniRule"/>
</dbReference>
<comment type="catalytic activity">
    <reaction evidence="12">
        <text>adenosine(37) in tRNA + 2 reduced [2Fe-2S]-[ferredoxin] + 2 S-adenosyl-L-methionine = 2-methyladenosine(37) in tRNA + 5'-deoxyadenosine + L-methionine + 2 oxidized [2Fe-2S]-[ferredoxin] + S-adenosyl-L-homocysteine</text>
        <dbReference type="Rhea" id="RHEA:43332"/>
        <dbReference type="Rhea" id="RHEA-COMP:10000"/>
        <dbReference type="Rhea" id="RHEA-COMP:10001"/>
        <dbReference type="Rhea" id="RHEA-COMP:10162"/>
        <dbReference type="Rhea" id="RHEA-COMP:10485"/>
        <dbReference type="ChEBI" id="CHEBI:17319"/>
        <dbReference type="ChEBI" id="CHEBI:33737"/>
        <dbReference type="ChEBI" id="CHEBI:33738"/>
        <dbReference type="ChEBI" id="CHEBI:57844"/>
        <dbReference type="ChEBI" id="CHEBI:57856"/>
        <dbReference type="ChEBI" id="CHEBI:59789"/>
        <dbReference type="ChEBI" id="CHEBI:74411"/>
        <dbReference type="ChEBI" id="CHEBI:74497"/>
        <dbReference type="EC" id="2.1.1.192"/>
    </reaction>
</comment>
<dbReference type="NCBIfam" id="TIGR00048">
    <property type="entry name" value="rRNA_mod_RlmN"/>
    <property type="match status" value="1"/>
</dbReference>
<evidence type="ECO:0000256" key="3">
    <source>
        <dbReference type="ARBA" id="ARBA00022490"/>
    </source>
</evidence>
<keyword evidence="8 12" id="KW-0819">tRNA processing</keyword>
<sequence>MTRMNTPIKNILPSEFDALVKGLGQPSFRSKQLFEWLYGKGAQSYEEMTNLPAKFRAQLAQEHPLHNVEVLEHAISSDGTHKMILQYHDGVCVETVAIPSRNGERLTVCFSTQAGCPMACAFCATGKEGLSRNLFAGEIVDQVLTVQRLLGRRVSNVVGMGQGEPFLNYDNVLAALRIMNSDKGLGIGARHICISTCGIIPGIERFSHEPEQFTLAVSLHSASQATRLQLMPKTNSFPLPELKSSLARYIEITNRRVTFEYIMIDNVNDKESNLQELLQFCKGLLCHVNLIPINAVPESPFKPSKQQTIQKWIDVTAKHGIETTLRDSRGSDIAGACGQLKNTFTQQHS</sequence>
<dbReference type="SUPFAM" id="SSF102114">
    <property type="entry name" value="Radical SAM enzymes"/>
    <property type="match status" value="1"/>
</dbReference>
<keyword evidence="9 12" id="KW-0479">Metal-binding</keyword>
<evidence type="ECO:0000256" key="8">
    <source>
        <dbReference type="ARBA" id="ARBA00022694"/>
    </source>
</evidence>
<proteinExistence type="inferred from homology"/>
<evidence type="ECO:0000256" key="10">
    <source>
        <dbReference type="ARBA" id="ARBA00023004"/>
    </source>
</evidence>
<dbReference type="SFLD" id="SFLDS00029">
    <property type="entry name" value="Radical_SAM"/>
    <property type="match status" value="1"/>
</dbReference>
<dbReference type="InterPro" id="IPR013785">
    <property type="entry name" value="Aldolase_TIM"/>
</dbReference>
<evidence type="ECO:0000313" key="14">
    <source>
        <dbReference type="EMBL" id="RXZ53799.1"/>
    </source>
</evidence>
<dbReference type="AlphaFoldDB" id="A0A4Q2JXL7"/>
<dbReference type="PANTHER" id="PTHR30544">
    <property type="entry name" value="23S RRNA METHYLTRANSFERASE"/>
    <property type="match status" value="1"/>
</dbReference>
<keyword evidence="3 12" id="KW-0963">Cytoplasm</keyword>
<keyword evidence="10 12" id="KW-0408">Iron</keyword>
<dbReference type="FunFam" id="3.20.20.70:FF:000014">
    <property type="entry name" value="Probable dual-specificity RNA methyltransferase RlmN"/>
    <property type="match status" value="1"/>
</dbReference>
<dbReference type="CDD" id="cd01335">
    <property type="entry name" value="Radical_SAM"/>
    <property type="match status" value="1"/>
</dbReference>
<name>A0A4Q2JXL7_9ACTN</name>
<evidence type="ECO:0000256" key="9">
    <source>
        <dbReference type="ARBA" id="ARBA00022723"/>
    </source>
</evidence>
<comment type="subcellular location">
    <subcellularLocation>
        <location evidence="1 12">Cytoplasm</location>
    </subcellularLocation>
</comment>
<evidence type="ECO:0000256" key="2">
    <source>
        <dbReference type="ARBA" id="ARBA00022485"/>
    </source>
</evidence>
<dbReference type="GO" id="GO:0070040">
    <property type="term" value="F:rRNA (adenine(2503)-C2-)-methyltransferase activity"/>
    <property type="evidence" value="ECO:0007669"/>
    <property type="project" value="UniProtKB-UniRule"/>
</dbReference>